<dbReference type="AlphaFoldDB" id="A0AAD4WI93"/>
<evidence type="ECO:0000313" key="1">
    <source>
        <dbReference type="EMBL" id="KAI5343573.1"/>
    </source>
</evidence>
<comment type="caution">
    <text evidence="1">The sequence shown here is derived from an EMBL/GenBank/DDBJ whole genome shotgun (WGS) entry which is preliminary data.</text>
</comment>
<name>A0AAD4WI93_PRUDU</name>
<keyword evidence="2" id="KW-1185">Reference proteome</keyword>
<protein>
    <submittedName>
        <fullName evidence="1">Uncharacterized protein</fullName>
    </submittedName>
</protein>
<gene>
    <name evidence="1" type="ORF">L3X38_011449</name>
</gene>
<sequence length="80" mass="8723">MRRQMLVKGLHLNATEVTIASSTQGDDKYAAPSGNQKVAKTGVRHLIVSGMDSFGKHSFCIEDFVDKVEETSLEGSPWSP</sequence>
<accession>A0AAD4WI93</accession>
<organism evidence="1 2">
    <name type="scientific">Prunus dulcis</name>
    <name type="common">Almond</name>
    <name type="synonym">Amygdalus dulcis</name>
    <dbReference type="NCBI Taxonomy" id="3755"/>
    <lineage>
        <taxon>Eukaryota</taxon>
        <taxon>Viridiplantae</taxon>
        <taxon>Streptophyta</taxon>
        <taxon>Embryophyta</taxon>
        <taxon>Tracheophyta</taxon>
        <taxon>Spermatophyta</taxon>
        <taxon>Magnoliopsida</taxon>
        <taxon>eudicotyledons</taxon>
        <taxon>Gunneridae</taxon>
        <taxon>Pentapetalae</taxon>
        <taxon>rosids</taxon>
        <taxon>fabids</taxon>
        <taxon>Rosales</taxon>
        <taxon>Rosaceae</taxon>
        <taxon>Amygdaloideae</taxon>
        <taxon>Amygdaleae</taxon>
        <taxon>Prunus</taxon>
    </lineage>
</organism>
<reference evidence="1 2" key="1">
    <citation type="journal article" date="2022" name="G3 (Bethesda)">
        <title>Whole-genome sequence and methylome profiling of the almond [Prunus dulcis (Mill.) D.A. Webb] cultivar 'Nonpareil'.</title>
        <authorList>
            <person name="D'Amico-Willman K.M."/>
            <person name="Ouma W.Z."/>
            <person name="Meulia T."/>
            <person name="Sideli G.M."/>
            <person name="Gradziel T.M."/>
            <person name="Fresnedo-Ramirez J."/>
        </authorList>
    </citation>
    <scope>NUCLEOTIDE SEQUENCE [LARGE SCALE GENOMIC DNA]</scope>
    <source>
        <strain evidence="1">Clone GOH B32 T37-40</strain>
    </source>
</reference>
<proteinExistence type="predicted"/>
<dbReference type="EMBL" id="JAJFAZ020000002">
    <property type="protein sequence ID" value="KAI5343573.1"/>
    <property type="molecule type" value="Genomic_DNA"/>
</dbReference>
<evidence type="ECO:0000313" key="2">
    <source>
        <dbReference type="Proteomes" id="UP001054821"/>
    </source>
</evidence>
<dbReference type="Proteomes" id="UP001054821">
    <property type="component" value="Chromosome 2"/>
</dbReference>